<evidence type="ECO:0000313" key="2">
    <source>
        <dbReference type="Proteomes" id="UP000234632"/>
    </source>
</evidence>
<sequence>MVIDCPNRQGGPLTLSALNAPDAVVYVTTTSDGIDGVDGARRTVAQFRRHRQQLGAPDTLTEAGIVVGGVKETIMSRAAVASLEELRATGLFLESLIPDRAIVQEVRISGSGTANTARAPGYWMPTPRSRRR</sequence>
<dbReference type="AlphaFoldDB" id="A0A2N4SY51"/>
<gene>
    <name evidence="1" type="ORF">AUQ48_16530</name>
</gene>
<reference evidence="1 2" key="1">
    <citation type="submission" date="2015-12" db="EMBL/GenBank/DDBJ databases">
        <authorList>
            <person name="Shamseldin A."/>
            <person name="Moawad H."/>
            <person name="Abd El-Rahim W.M."/>
            <person name="Sadowsky M.J."/>
        </authorList>
    </citation>
    <scope>NUCLEOTIDE SEQUENCE [LARGE SCALE GENOMIC DNA]</scope>
    <source>
        <strain evidence="1 2">S43</strain>
    </source>
</reference>
<name>A0A2N4SY51_9MICC</name>
<dbReference type="Proteomes" id="UP000234632">
    <property type="component" value="Unassembled WGS sequence"/>
</dbReference>
<organism evidence="1 2">
    <name type="scientific">Kocuria flava</name>
    <dbReference type="NCBI Taxonomy" id="446860"/>
    <lineage>
        <taxon>Bacteria</taxon>
        <taxon>Bacillati</taxon>
        <taxon>Actinomycetota</taxon>
        <taxon>Actinomycetes</taxon>
        <taxon>Micrococcales</taxon>
        <taxon>Micrococcaceae</taxon>
        <taxon>Kocuria</taxon>
    </lineage>
</organism>
<accession>A0A2N4SY51</accession>
<dbReference type="EMBL" id="LOMZ01000002">
    <property type="protein sequence ID" value="PLC10911.1"/>
    <property type="molecule type" value="Genomic_DNA"/>
</dbReference>
<dbReference type="InterPro" id="IPR027417">
    <property type="entry name" value="P-loop_NTPase"/>
</dbReference>
<proteinExistence type="predicted"/>
<evidence type="ECO:0000313" key="1">
    <source>
        <dbReference type="EMBL" id="PLC10911.1"/>
    </source>
</evidence>
<comment type="caution">
    <text evidence="1">The sequence shown here is derived from an EMBL/GenBank/DDBJ whole genome shotgun (WGS) entry which is preliminary data.</text>
</comment>
<dbReference type="Gene3D" id="3.40.50.300">
    <property type="entry name" value="P-loop containing nucleotide triphosphate hydrolases"/>
    <property type="match status" value="1"/>
</dbReference>
<protein>
    <submittedName>
        <fullName evidence="1">Uncharacterized protein</fullName>
    </submittedName>
</protein>